<dbReference type="SFLD" id="SFLDG01129">
    <property type="entry name" value="C1.5:_HAD__Beta-PGM__Phosphata"/>
    <property type="match status" value="1"/>
</dbReference>
<dbReference type="InterPro" id="IPR023214">
    <property type="entry name" value="HAD_sf"/>
</dbReference>
<keyword evidence="2" id="KW-1185">Reference proteome</keyword>
<protein>
    <submittedName>
        <fullName evidence="1">Pyrimidine 5'-nucleotidase</fullName>
    </submittedName>
</protein>
<dbReference type="RefSeq" id="WP_102246296.1">
    <property type="nucleotide sequence ID" value="NZ_CP025682.1"/>
</dbReference>
<dbReference type="Pfam" id="PF00702">
    <property type="entry name" value="Hydrolase"/>
    <property type="match status" value="1"/>
</dbReference>
<name>A0A2I6S4P2_9RHOO</name>
<dbReference type="PANTHER" id="PTHR12725">
    <property type="entry name" value="HALOACID DEHALOGENASE-LIKE HYDROLASE"/>
    <property type="match status" value="1"/>
</dbReference>
<dbReference type="Gene3D" id="3.40.50.1000">
    <property type="entry name" value="HAD superfamily/HAD-like"/>
    <property type="match status" value="1"/>
</dbReference>
<sequence>MHPAPVWLFDLDNTLHNASAHVFPHINRGMIAYLAQHLDVDEDTANALRLDYWRRYGATLTGLMRHHGTDPAHFLAETHRFERLHEMLVFDRALAAMLRRLPGRKIVFSNGPQHYVDAVVRAMGIRRHFDDVFAVERMRFEPKPGVHAFRRLLREHRLRPQRCVMVEDSALNLRTAKRLGMKTVLVGSLPRRPAYADLRISSVLELRRAWSRLFA</sequence>
<gene>
    <name evidence="1" type="ORF">C0099_04275</name>
</gene>
<dbReference type="SFLD" id="SFLDG01132">
    <property type="entry name" value="C1.5.3:_5'-Nucleotidase_Like"/>
    <property type="match status" value="1"/>
</dbReference>
<dbReference type="Gene3D" id="1.10.150.450">
    <property type="match status" value="1"/>
</dbReference>
<dbReference type="InterPro" id="IPR036412">
    <property type="entry name" value="HAD-like_sf"/>
</dbReference>
<dbReference type="OrthoDB" id="8558420at2"/>
<evidence type="ECO:0000313" key="1">
    <source>
        <dbReference type="EMBL" id="AUN94225.1"/>
    </source>
</evidence>
<dbReference type="AlphaFoldDB" id="A0A2I6S4P2"/>
<dbReference type="NCBIfam" id="TIGR01509">
    <property type="entry name" value="HAD-SF-IA-v3"/>
    <property type="match status" value="1"/>
</dbReference>
<dbReference type="SFLD" id="SFLDS00003">
    <property type="entry name" value="Haloacid_Dehalogenase"/>
    <property type="match status" value="1"/>
</dbReference>
<accession>A0A2I6S4P2</accession>
<evidence type="ECO:0000313" key="2">
    <source>
        <dbReference type="Proteomes" id="UP000242205"/>
    </source>
</evidence>
<dbReference type="InterPro" id="IPR010237">
    <property type="entry name" value="Pyr-5-nucltdase"/>
</dbReference>
<reference evidence="1 2" key="1">
    <citation type="submission" date="2018-01" db="EMBL/GenBank/DDBJ databases">
        <authorList>
            <person name="Fu G.-Y."/>
        </authorList>
    </citation>
    <scope>NUCLEOTIDE SEQUENCE [LARGE SCALE GENOMIC DNA]</scope>
    <source>
        <strain evidence="1 2">SY39</strain>
    </source>
</reference>
<dbReference type="NCBIfam" id="TIGR01993">
    <property type="entry name" value="Pyr-5-nucltdase"/>
    <property type="match status" value="1"/>
</dbReference>
<dbReference type="InterPro" id="IPR006439">
    <property type="entry name" value="HAD-SF_hydro_IA"/>
</dbReference>
<dbReference type="SUPFAM" id="SSF56784">
    <property type="entry name" value="HAD-like"/>
    <property type="match status" value="1"/>
</dbReference>
<dbReference type="Proteomes" id="UP000242205">
    <property type="component" value="Chromosome"/>
</dbReference>
<dbReference type="PANTHER" id="PTHR12725:SF117">
    <property type="entry name" value="HALOACID DEHALOGENASE-LIKE HYDROLASE"/>
    <property type="match status" value="1"/>
</dbReference>
<dbReference type="KEGG" id="atw:C0099_04275"/>
<organism evidence="1 2">
    <name type="scientific">Pseudazoarcus pumilus</name>
    <dbReference type="NCBI Taxonomy" id="2067960"/>
    <lineage>
        <taxon>Bacteria</taxon>
        <taxon>Pseudomonadati</taxon>
        <taxon>Pseudomonadota</taxon>
        <taxon>Betaproteobacteria</taxon>
        <taxon>Rhodocyclales</taxon>
        <taxon>Zoogloeaceae</taxon>
        <taxon>Pseudazoarcus</taxon>
    </lineage>
</organism>
<dbReference type="EMBL" id="CP025682">
    <property type="protein sequence ID" value="AUN94225.1"/>
    <property type="molecule type" value="Genomic_DNA"/>
</dbReference>
<proteinExistence type="predicted"/>